<comment type="caution">
    <text evidence="1">The sequence shown here is derived from an EMBL/GenBank/DDBJ whole genome shotgun (WGS) entry which is preliminary data.</text>
</comment>
<dbReference type="EMBL" id="JAYGIE010000052">
    <property type="protein sequence ID" value="MEA5478031.1"/>
    <property type="molecule type" value="Genomic_DNA"/>
</dbReference>
<organism evidence="1 2">
    <name type="scientific">Pseudanabaena galeata UHCC 0370</name>
    <dbReference type="NCBI Taxonomy" id="3110310"/>
    <lineage>
        <taxon>Bacteria</taxon>
        <taxon>Bacillati</taxon>
        <taxon>Cyanobacteriota</taxon>
        <taxon>Cyanophyceae</taxon>
        <taxon>Pseudanabaenales</taxon>
        <taxon>Pseudanabaenaceae</taxon>
        <taxon>Pseudanabaena</taxon>
    </lineage>
</organism>
<dbReference type="RefSeq" id="WP_323261610.1">
    <property type="nucleotide sequence ID" value="NZ_JAYGIE010000052.1"/>
</dbReference>
<keyword evidence="2" id="KW-1185">Reference proteome</keyword>
<evidence type="ECO:0000313" key="2">
    <source>
        <dbReference type="Proteomes" id="UP001301388"/>
    </source>
</evidence>
<sequence>MTSAYKHPLERLDIFVKEYKERLEQALSAIAVIEKADIESEDFSQALADLHVCATVIEPYSEGLVEAIDQFTEDRPE</sequence>
<accession>A0ABU5TIC2</accession>
<protein>
    <submittedName>
        <fullName evidence="1">Uncharacterized protein</fullName>
    </submittedName>
</protein>
<evidence type="ECO:0000313" key="1">
    <source>
        <dbReference type="EMBL" id="MEA5478031.1"/>
    </source>
</evidence>
<gene>
    <name evidence="1" type="ORF">VB774_10410</name>
</gene>
<reference evidence="1 2" key="1">
    <citation type="submission" date="2023-12" db="EMBL/GenBank/DDBJ databases">
        <title>Baltic Sea Cyanobacteria.</title>
        <authorList>
            <person name="Delbaje E."/>
            <person name="Fewer D.P."/>
            <person name="Shishido T.K."/>
        </authorList>
    </citation>
    <scope>NUCLEOTIDE SEQUENCE [LARGE SCALE GENOMIC DNA]</scope>
    <source>
        <strain evidence="1 2">UHCC 0370</strain>
    </source>
</reference>
<proteinExistence type="predicted"/>
<dbReference type="Proteomes" id="UP001301388">
    <property type="component" value="Unassembled WGS sequence"/>
</dbReference>
<name>A0ABU5TIC2_9CYAN</name>